<protein>
    <submittedName>
        <fullName evidence="2">XRE family transcriptional regulator</fullName>
    </submittedName>
</protein>
<dbReference type="InterPro" id="IPR039554">
    <property type="entry name" value="HigA2-like_HTH"/>
</dbReference>
<dbReference type="SMART" id="SM00530">
    <property type="entry name" value="HTH_XRE"/>
    <property type="match status" value="1"/>
</dbReference>
<reference evidence="2 3" key="1">
    <citation type="submission" date="2015-09" db="EMBL/GenBank/DDBJ databases">
        <authorList>
            <person name="Jackson K.R."/>
            <person name="Lunt B.L."/>
            <person name="Fisher J.N.B."/>
            <person name="Gardner A.V."/>
            <person name="Bailey M.E."/>
            <person name="Deus L.M."/>
            <person name="Earl A.S."/>
            <person name="Gibby P.D."/>
            <person name="Hartmann K.A."/>
            <person name="Liu J.E."/>
            <person name="Manci A.M."/>
            <person name="Nielsen D.A."/>
            <person name="Solomon M.B."/>
            <person name="Breakwell D.P."/>
            <person name="Burnett S.H."/>
            <person name="Grose J.H."/>
        </authorList>
    </citation>
    <scope>NUCLEOTIDE SEQUENCE [LARGE SCALE GENOMIC DNA]</scope>
    <source>
        <strain evidence="2 3">16</strain>
    </source>
</reference>
<evidence type="ECO:0000313" key="3">
    <source>
        <dbReference type="Proteomes" id="UP000048984"/>
    </source>
</evidence>
<organism evidence="2 3">
    <name type="scientific">Prosthecodimorpha hirschii</name>
    <dbReference type="NCBI Taxonomy" id="665126"/>
    <lineage>
        <taxon>Bacteria</taxon>
        <taxon>Pseudomonadati</taxon>
        <taxon>Pseudomonadota</taxon>
        <taxon>Alphaproteobacteria</taxon>
        <taxon>Hyphomicrobiales</taxon>
        <taxon>Ancalomicrobiaceae</taxon>
        <taxon>Prosthecodimorpha</taxon>
    </lineage>
</organism>
<dbReference type="RefSeq" id="WP_054359110.1">
    <property type="nucleotide sequence ID" value="NZ_JAPCYQ010000001.1"/>
</dbReference>
<dbReference type="CDD" id="cd00093">
    <property type="entry name" value="HTH_XRE"/>
    <property type="match status" value="1"/>
</dbReference>
<comment type="caution">
    <text evidence="2">The sequence shown here is derived from an EMBL/GenBank/DDBJ whole genome shotgun (WGS) entry which is preliminary data.</text>
</comment>
<keyword evidence="3" id="KW-1185">Reference proteome</keyword>
<dbReference type="GO" id="GO:0003677">
    <property type="term" value="F:DNA binding"/>
    <property type="evidence" value="ECO:0007669"/>
    <property type="project" value="InterPro"/>
</dbReference>
<reference evidence="2 3" key="2">
    <citation type="submission" date="2015-10" db="EMBL/GenBank/DDBJ databases">
        <title>Draft Genome Sequence of Prosthecomicrobium hirschii ATCC 27832.</title>
        <authorList>
            <person name="Daniel J."/>
            <person name="Givan S.A."/>
            <person name="Brun Y.V."/>
            <person name="Brown P.J."/>
        </authorList>
    </citation>
    <scope>NUCLEOTIDE SEQUENCE [LARGE SCALE GENOMIC DNA]</scope>
    <source>
        <strain evidence="2 3">16</strain>
    </source>
</reference>
<gene>
    <name evidence="2" type="ORF">ABB55_12575</name>
</gene>
<dbReference type="SUPFAM" id="SSF47413">
    <property type="entry name" value="lambda repressor-like DNA-binding domains"/>
    <property type="match status" value="1"/>
</dbReference>
<dbReference type="Proteomes" id="UP000048984">
    <property type="component" value="Unassembled WGS sequence"/>
</dbReference>
<dbReference type="EMBL" id="LJYW01000001">
    <property type="protein sequence ID" value="KPL52947.1"/>
    <property type="molecule type" value="Genomic_DNA"/>
</dbReference>
<proteinExistence type="predicted"/>
<name>A0A0P6W1D4_9HYPH</name>
<dbReference type="Gene3D" id="1.10.260.40">
    <property type="entry name" value="lambda repressor-like DNA-binding domains"/>
    <property type="match status" value="1"/>
</dbReference>
<dbReference type="AlphaFoldDB" id="A0A0P6W1D4"/>
<dbReference type="InterPro" id="IPR010982">
    <property type="entry name" value="Lambda_DNA-bd_dom_sf"/>
</dbReference>
<dbReference type="PROSITE" id="PS50943">
    <property type="entry name" value="HTH_CROC1"/>
    <property type="match status" value="1"/>
</dbReference>
<sequence length="112" mass="12454">MTAEPIEVTEGTDNLFADLGLPDAEAHFLKAQLVAEIYRLTGARKLTQAKAGTLMGISQPEVSRLFKGHFREYSVDRLMTFLTAFDRDVEIVARPRAAEQGRGRIRFSAVEA</sequence>
<dbReference type="STRING" id="665126.ABB55_12575"/>
<feature type="domain" description="HTH cro/C1-type" evidence="1">
    <location>
        <begin position="43"/>
        <end position="92"/>
    </location>
</feature>
<dbReference type="Pfam" id="PF13744">
    <property type="entry name" value="HTH_37"/>
    <property type="match status" value="1"/>
</dbReference>
<dbReference type="InterPro" id="IPR001387">
    <property type="entry name" value="Cro/C1-type_HTH"/>
</dbReference>
<evidence type="ECO:0000259" key="1">
    <source>
        <dbReference type="PROSITE" id="PS50943"/>
    </source>
</evidence>
<accession>A0A0P6W1D4</accession>
<evidence type="ECO:0000313" key="2">
    <source>
        <dbReference type="EMBL" id="KPL52947.1"/>
    </source>
</evidence>